<dbReference type="Pfam" id="PF01494">
    <property type="entry name" value="FAD_binding_3"/>
    <property type="match status" value="1"/>
</dbReference>
<keyword evidence="6" id="KW-0472">Membrane</keyword>
<dbReference type="GeneID" id="4321393"/>
<keyword evidence="2" id="KW-0285">Flavoprotein</keyword>
<evidence type="ECO:0000259" key="7">
    <source>
        <dbReference type="Pfam" id="PF01494"/>
    </source>
</evidence>
<evidence type="ECO:0000256" key="2">
    <source>
        <dbReference type="ARBA" id="ARBA00022630"/>
    </source>
</evidence>
<dbReference type="PRINTS" id="PR00420">
    <property type="entry name" value="RNGMNOXGNASE"/>
</dbReference>
<evidence type="ECO:0000256" key="1">
    <source>
        <dbReference type="ARBA" id="ARBA00007992"/>
    </source>
</evidence>
<dbReference type="STRING" id="341663.Q0CJM2"/>
<keyword evidence="6" id="KW-1133">Transmembrane helix</keyword>
<dbReference type="HOGENOM" id="CLU_009665_12_1_1"/>
<keyword evidence="6" id="KW-0812">Transmembrane</keyword>
<sequence>MKPTDSDHLCADRPRSRKDFRVIIVGGSIAGLTLAHSLRKYNIDYRVLEAYHDIAPQVGASIGLAPSGCGILDQLGIFDAVLKEIEPLRLSQYWTATGRKIAENKAPTLLQERNGYPLSFLDRHKVLAILYDHLAEDQSKVFLNKRVVRVEDVPGGVVVHCKDGSQWTGDIAVGADGVHSTIRNEIWNRLDKQQLGHDMIREKKEMISEYSCIFGISADMKELEPGHIHRTHGKGFTTVIMVGKNHRTFWFLFAKMDRKYTMRDLPRFTVEDRERHVAQYFDVRISSEVTFEDLYKRGVYKTYVPLEEAFFEYWVVDRLVCIGDSVHKVRNGPNYDDRCLLTSEDDSKHGPGRELRNRERSEPSKLPEAIHRYARSVLPYGGSARSFICVVEGTTAPSTEALP</sequence>
<dbReference type="PANTHER" id="PTHR47356">
    <property type="entry name" value="FAD-DEPENDENT MONOOXYGENASE ASQG-RELATED"/>
    <property type="match status" value="1"/>
</dbReference>
<reference evidence="9" key="1">
    <citation type="submission" date="2005-09" db="EMBL/GenBank/DDBJ databases">
        <title>Annotation of the Aspergillus terreus NIH2624 genome.</title>
        <authorList>
            <person name="Birren B.W."/>
            <person name="Lander E.S."/>
            <person name="Galagan J.E."/>
            <person name="Nusbaum C."/>
            <person name="Devon K."/>
            <person name="Henn M."/>
            <person name="Ma L.-J."/>
            <person name="Jaffe D.B."/>
            <person name="Butler J."/>
            <person name="Alvarez P."/>
            <person name="Gnerre S."/>
            <person name="Grabherr M."/>
            <person name="Kleber M."/>
            <person name="Mauceli E.W."/>
            <person name="Brockman W."/>
            <person name="Rounsley S."/>
            <person name="Young S.K."/>
            <person name="LaButti K."/>
            <person name="Pushparaj V."/>
            <person name="DeCaprio D."/>
            <person name="Crawford M."/>
            <person name="Koehrsen M."/>
            <person name="Engels R."/>
            <person name="Montgomery P."/>
            <person name="Pearson M."/>
            <person name="Howarth C."/>
            <person name="Larson L."/>
            <person name="Luoma S."/>
            <person name="White J."/>
            <person name="Alvarado L."/>
            <person name="Kodira C.D."/>
            <person name="Zeng Q."/>
            <person name="Oleary S."/>
            <person name="Yandava C."/>
            <person name="Denning D.W."/>
            <person name="Nierman W.C."/>
            <person name="Milne T."/>
            <person name="Madden K."/>
        </authorList>
    </citation>
    <scope>NUCLEOTIDE SEQUENCE [LARGE SCALE GENOMIC DNA]</scope>
    <source>
        <strain evidence="9">NIH 2624 / FGSC A1156</strain>
    </source>
</reference>
<evidence type="ECO:0000256" key="5">
    <source>
        <dbReference type="SAM" id="MobiDB-lite"/>
    </source>
</evidence>
<dbReference type="eggNOG" id="KOG2614">
    <property type="taxonomic scope" value="Eukaryota"/>
</dbReference>
<dbReference type="PANTHER" id="PTHR47356:SF2">
    <property type="entry name" value="FAD-BINDING DOMAIN-CONTAINING PROTEIN-RELATED"/>
    <property type="match status" value="1"/>
</dbReference>
<name>Q0CJM2_ASPTN</name>
<dbReference type="VEuPathDB" id="FungiDB:ATEG_06112"/>
<keyword evidence="3" id="KW-0274">FAD</keyword>
<dbReference type="SUPFAM" id="SSF51905">
    <property type="entry name" value="FAD/NAD(P)-binding domain"/>
    <property type="match status" value="1"/>
</dbReference>
<evidence type="ECO:0000313" key="8">
    <source>
        <dbReference type="EMBL" id="EAU33873.1"/>
    </source>
</evidence>
<proteinExistence type="inferred from homology"/>
<comment type="similarity">
    <text evidence="1">Belongs to the paxM FAD-dependent monooxygenase family.</text>
</comment>
<protein>
    <recommendedName>
        <fullName evidence="7">FAD-binding domain-containing protein</fullName>
    </recommendedName>
</protein>
<evidence type="ECO:0000256" key="4">
    <source>
        <dbReference type="ARBA" id="ARBA00023002"/>
    </source>
</evidence>
<feature type="domain" description="FAD-binding" evidence="7">
    <location>
        <begin position="20"/>
        <end position="329"/>
    </location>
</feature>
<dbReference type="Gene3D" id="3.50.50.60">
    <property type="entry name" value="FAD/NAD(P)-binding domain"/>
    <property type="match status" value="1"/>
</dbReference>
<dbReference type="EMBL" id="CH476601">
    <property type="protein sequence ID" value="EAU33873.1"/>
    <property type="molecule type" value="Genomic_DNA"/>
</dbReference>
<feature type="transmembrane region" description="Helical" evidence="6">
    <location>
        <begin position="20"/>
        <end position="38"/>
    </location>
</feature>
<feature type="region of interest" description="Disordered" evidence="5">
    <location>
        <begin position="341"/>
        <end position="363"/>
    </location>
</feature>
<dbReference type="RefSeq" id="XP_001215290.1">
    <property type="nucleotide sequence ID" value="XM_001215290.1"/>
</dbReference>
<dbReference type="GO" id="GO:0004497">
    <property type="term" value="F:monooxygenase activity"/>
    <property type="evidence" value="ECO:0007669"/>
    <property type="project" value="InterPro"/>
</dbReference>
<evidence type="ECO:0000256" key="3">
    <source>
        <dbReference type="ARBA" id="ARBA00022827"/>
    </source>
</evidence>
<dbReference type="InterPro" id="IPR002938">
    <property type="entry name" value="FAD-bd"/>
</dbReference>
<dbReference type="InterPro" id="IPR050562">
    <property type="entry name" value="FAD_mOase_fung"/>
</dbReference>
<dbReference type="AlphaFoldDB" id="Q0CJM2"/>
<organism evidence="8 9">
    <name type="scientific">Aspergillus terreus (strain NIH 2624 / FGSC A1156)</name>
    <dbReference type="NCBI Taxonomy" id="341663"/>
    <lineage>
        <taxon>Eukaryota</taxon>
        <taxon>Fungi</taxon>
        <taxon>Dikarya</taxon>
        <taxon>Ascomycota</taxon>
        <taxon>Pezizomycotina</taxon>
        <taxon>Eurotiomycetes</taxon>
        <taxon>Eurotiomycetidae</taxon>
        <taxon>Eurotiales</taxon>
        <taxon>Aspergillaceae</taxon>
        <taxon>Aspergillus</taxon>
        <taxon>Aspergillus subgen. Circumdati</taxon>
    </lineage>
</organism>
<accession>Q0CJM2</accession>
<evidence type="ECO:0000256" key="6">
    <source>
        <dbReference type="SAM" id="Phobius"/>
    </source>
</evidence>
<dbReference type="GO" id="GO:0071949">
    <property type="term" value="F:FAD binding"/>
    <property type="evidence" value="ECO:0007669"/>
    <property type="project" value="InterPro"/>
</dbReference>
<evidence type="ECO:0000313" key="9">
    <source>
        <dbReference type="Proteomes" id="UP000007963"/>
    </source>
</evidence>
<keyword evidence="4" id="KW-0560">Oxidoreductase</keyword>
<dbReference type="OMA" id="GHIHRTH"/>
<dbReference type="Proteomes" id="UP000007963">
    <property type="component" value="Unassembled WGS sequence"/>
</dbReference>
<dbReference type="OrthoDB" id="10029326at2759"/>
<dbReference type="InterPro" id="IPR036188">
    <property type="entry name" value="FAD/NAD-bd_sf"/>
</dbReference>
<gene>
    <name evidence="8" type="ORF">ATEG_06112</name>
</gene>